<proteinExistence type="predicted"/>
<sequence>MSFFITAYRPPSIWNGIVEFSNKDVELKKENEISFEQAKQSIQDQITQIGENTVVVEEDYVTALAREGFKGFKDLTIDVGEGYLDINWALESSLPNKPLIAQLRIGTNQDNQIEIKRLGTPALSLPKSVNQALTAVIINLINSNDSSGENKSLMGNLLSVQNDASIESISFKDGYIELIVNINVNLYD</sequence>
<comment type="caution">
    <text evidence="1">The sequence shown here is derived from an EMBL/GenBank/DDBJ whole genome shotgun (WGS) entry which is preliminary data.</text>
</comment>
<dbReference type="AlphaFoldDB" id="A0A955RH72"/>
<dbReference type="EMBL" id="JAGQLJ010000162">
    <property type="protein sequence ID" value="MCA9381702.1"/>
    <property type="molecule type" value="Genomic_DNA"/>
</dbReference>
<protein>
    <submittedName>
        <fullName evidence="1">Uncharacterized protein</fullName>
    </submittedName>
</protein>
<reference evidence="1" key="1">
    <citation type="submission" date="2020-04" db="EMBL/GenBank/DDBJ databases">
        <authorList>
            <person name="Zhang T."/>
        </authorList>
    </citation>
    <scope>NUCLEOTIDE SEQUENCE</scope>
    <source>
        <strain evidence="1">HKST-UBA13</strain>
    </source>
</reference>
<evidence type="ECO:0000313" key="1">
    <source>
        <dbReference type="EMBL" id="MCA9381702.1"/>
    </source>
</evidence>
<evidence type="ECO:0000313" key="2">
    <source>
        <dbReference type="Proteomes" id="UP000775877"/>
    </source>
</evidence>
<accession>A0A955RH72</accession>
<name>A0A955RH72_9BACT</name>
<organism evidence="1 2">
    <name type="scientific">Candidatus Dojkabacteria bacterium</name>
    <dbReference type="NCBI Taxonomy" id="2099670"/>
    <lineage>
        <taxon>Bacteria</taxon>
        <taxon>Candidatus Dojkabacteria</taxon>
    </lineage>
</organism>
<reference evidence="1" key="2">
    <citation type="journal article" date="2021" name="Microbiome">
        <title>Successional dynamics and alternative stable states in a saline activated sludge microbial community over 9 years.</title>
        <authorList>
            <person name="Wang Y."/>
            <person name="Ye J."/>
            <person name="Ju F."/>
            <person name="Liu L."/>
            <person name="Boyd J.A."/>
            <person name="Deng Y."/>
            <person name="Parks D.H."/>
            <person name="Jiang X."/>
            <person name="Yin X."/>
            <person name="Woodcroft B.J."/>
            <person name="Tyson G.W."/>
            <person name="Hugenholtz P."/>
            <person name="Polz M.F."/>
            <person name="Zhang T."/>
        </authorList>
    </citation>
    <scope>NUCLEOTIDE SEQUENCE</scope>
    <source>
        <strain evidence="1">HKST-UBA13</strain>
    </source>
</reference>
<gene>
    <name evidence="1" type="ORF">KC678_05530</name>
</gene>
<dbReference type="Proteomes" id="UP000775877">
    <property type="component" value="Unassembled WGS sequence"/>
</dbReference>